<evidence type="ECO:0000313" key="4">
    <source>
        <dbReference type="WBParaSite" id="HNAJ_0000636001-mRNA-1"/>
    </source>
</evidence>
<feature type="compositionally biased region" description="Basic residues" evidence="1">
    <location>
        <begin position="182"/>
        <end position="191"/>
    </location>
</feature>
<dbReference type="OrthoDB" id="6266220at2759"/>
<feature type="region of interest" description="Disordered" evidence="1">
    <location>
        <begin position="1"/>
        <end position="23"/>
    </location>
</feature>
<proteinExistence type="predicted"/>
<dbReference type="Proteomes" id="UP000278807">
    <property type="component" value="Unassembled WGS sequence"/>
</dbReference>
<dbReference type="AlphaFoldDB" id="A0A0R3TH19"/>
<sequence length="191" mass="20952">MSQSVKEKKVSKGKGSTESGLRKPKRAEKNINIQVLGSPEAVDLFLCDGDILNCQTMDYSVNIMATAPLYPSDESDMIICVYDVCNYKTVEYLRNEIFSKYFKLKNLVIVGVGLEGRSLENLNNVTPKTICQQLCHQFRCIGTEVVSCGAKSKAMSLLSLYGSLCPEEFSAQNESGGVSNGKKSKAKANKI</sequence>
<dbReference type="EMBL" id="UZAE01006777">
    <property type="protein sequence ID" value="VDO02216.1"/>
    <property type="molecule type" value="Genomic_DNA"/>
</dbReference>
<evidence type="ECO:0000256" key="1">
    <source>
        <dbReference type="SAM" id="MobiDB-lite"/>
    </source>
</evidence>
<feature type="compositionally biased region" description="Basic and acidic residues" evidence="1">
    <location>
        <begin position="1"/>
        <end position="10"/>
    </location>
</feature>
<evidence type="ECO:0000313" key="3">
    <source>
        <dbReference type="Proteomes" id="UP000278807"/>
    </source>
</evidence>
<organism evidence="4">
    <name type="scientific">Rodentolepis nana</name>
    <name type="common">Dwarf tapeworm</name>
    <name type="synonym">Hymenolepis nana</name>
    <dbReference type="NCBI Taxonomy" id="102285"/>
    <lineage>
        <taxon>Eukaryota</taxon>
        <taxon>Metazoa</taxon>
        <taxon>Spiralia</taxon>
        <taxon>Lophotrochozoa</taxon>
        <taxon>Platyhelminthes</taxon>
        <taxon>Cestoda</taxon>
        <taxon>Eucestoda</taxon>
        <taxon>Cyclophyllidea</taxon>
        <taxon>Hymenolepididae</taxon>
        <taxon>Rodentolepis</taxon>
    </lineage>
</organism>
<accession>A0A0R3TH19</accession>
<name>A0A0R3TH19_RODNA</name>
<dbReference type="STRING" id="102285.A0A0R3TH19"/>
<dbReference type="WBParaSite" id="HNAJ_0000636001-mRNA-1">
    <property type="protein sequence ID" value="HNAJ_0000636001-mRNA-1"/>
    <property type="gene ID" value="HNAJ_0000636001"/>
</dbReference>
<protein>
    <submittedName>
        <fullName evidence="4">Ribosome biogenesis protein RPF2 homolog</fullName>
    </submittedName>
</protein>
<reference evidence="4" key="1">
    <citation type="submission" date="2017-02" db="UniProtKB">
        <authorList>
            <consortium name="WormBaseParasite"/>
        </authorList>
    </citation>
    <scope>IDENTIFICATION</scope>
</reference>
<keyword evidence="3" id="KW-1185">Reference proteome</keyword>
<reference evidence="2 3" key="2">
    <citation type="submission" date="2018-11" db="EMBL/GenBank/DDBJ databases">
        <authorList>
            <consortium name="Pathogen Informatics"/>
        </authorList>
    </citation>
    <scope>NUCLEOTIDE SEQUENCE [LARGE SCALE GENOMIC DNA]</scope>
</reference>
<gene>
    <name evidence="2" type="ORF">HNAJ_LOCUS6356</name>
</gene>
<feature type="region of interest" description="Disordered" evidence="1">
    <location>
        <begin position="171"/>
        <end position="191"/>
    </location>
</feature>
<evidence type="ECO:0000313" key="2">
    <source>
        <dbReference type="EMBL" id="VDO02216.1"/>
    </source>
</evidence>